<dbReference type="Proteomes" id="UP000664277">
    <property type="component" value="Unassembled WGS sequence"/>
</dbReference>
<evidence type="ECO:0000256" key="1">
    <source>
        <dbReference type="SAM" id="MobiDB-lite"/>
    </source>
</evidence>
<sequence length="279" mass="30518">MSLSSPQVVSVLKDNFECATRDITGSEYSGVSGKHEVTGKAVRTTNGAGPHNIQMFMLASDGTVLHCLPGYWAPADLVHEVDLAKKLNTVWTSNMSYDQKRREFYRLHLAHAYAHSDATKMRSKMQGFDQKYEAKHRLSTSDTILNPTLAAQILEPGGKAPPGAFKTTDLIMHERMAVRPFLPYNQFDVAAYSDYGRPLYDKNEDYRTASGEVDKDAAKHAPRIGNVDAMKQAKMKGGGVSNASGSGSGSGSGSSRMASYLTRRGVRTFTRMGVRALTN</sequence>
<reference evidence="2" key="1">
    <citation type="submission" date="2021-02" db="EMBL/GenBank/DDBJ databases">
        <title>Genome-Resolved Metagenomics of a Microbial Community Performing Photosynthetic Biological Nutrient Removal.</title>
        <authorList>
            <person name="Mcdaniel E.A."/>
        </authorList>
    </citation>
    <scope>NUCLEOTIDE SEQUENCE</scope>
    <source>
        <strain evidence="2">UWPOB_OBS1</strain>
    </source>
</reference>
<proteinExistence type="predicted"/>
<comment type="caution">
    <text evidence="2">The sequence shown here is derived from an EMBL/GenBank/DDBJ whole genome shotgun (WGS) entry which is preliminary data.</text>
</comment>
<evidence type="ECO:0000313" key="2">
    <source>
        <dbReference type="EMBL" id="MBN8661129.1"/>
    </source>
</evidence>
<protein>
    <submittedName>
        <fullName evidence="2">Uncharacterized protein</fullName>
    </submittedName>
</protein>
<feature type="region of interest" description="Disordered" evidence="1">
    <location>
        <begin position="233"/>
        <end position="258"/>
    </location>
</feature>
<accession>A0A8J7P8H8</accession>
<dbReference type="EMBL" id="JAFLCK010000016">
    <property type="protein sequence ID" value="MBN8661129.1"/>
    <property type="molecule type" value="Genomic_DNA"/>
</dbReference>
<dbReference type="AlphaFoldDB" id="A0A8J7P8H8"/>
<feature type="compositionally biased region" description="Gly residues" evidence="1">
    <location>
        <begin position="236"/>
        <end position="252"/>
    </location>
</feature>
<organism evidence="2 3">
    <name type="scientific">Candidatus Obscuribacter phosphatis</name>
    <dbReference type="NCBI Taxonomy" id="1906157"/>
    <lineage>
        <taxon>Bacteria</taxon>
        <taxon>Bacillati</taxon>
        <taxon>Candidatus Melainabacteria</taxon>
        <taxon>Candidatus Obscuribacterales</taxon>
        <taxon>Candidatus Obscuribacteraceae</taxon>
        <taxon>Candidatus Obscuribacter</taxon>
    </lineage>
</organism>
<gene>
    <name evidence="2" type="ORF">J0M35_12250</name>
</gene>
<evidence type="ECO:0000313" key="3">
    <source>
        <dbReference type="Proteomes" id="UP000664277"/>
    </source>
</evidence>
<name>A0A8J7P8H8_9BACT</name>